<evidence type="ECO:0000313" key="2">
    <source>
        <dbReference type="EMBL" id="CAI3997333.1"/>
    </source>
</evidence>
<feature type="region of interest" description="Disordered" evidence="1">
    <location>
        <begin position="535"/>
        <end position="639"/>
    </location>
</feature>
<dbReference type="Proteomes" id="UP001152797">
    <property type="component" value="Unassembled WGS sequence"/>
</dbReference>
<feature type="region of interest" description="Disordered" evidence="1">
    <location>
        <begin position="666"/>
        <end position="685"/>
    </location>
</feature>
<comment type="caution">
    <text evidence="2">The sequence shown here is derived from an EMBL/GenBank/DDBJ whole genome shotgun (WGS) entry which is preliminary data.</text>
</comment>
<protein>
    <submittedName>
        <fullName evidence="2">Uncharacterized protein</fullName>
    </submittedName>
</protein>
<reference evidence="2" key="1">
    <citation type="submission" date="2022-10" db="EMBL/GenBank/DDBJ databases">
        <authorList>
            <person name="Chen Y."/>
            <person name="Dougan E. K."/>
            <person name="Chan C."/>
            <person name="Rhodes N."/>
            <person name="Thang M."/>
        </authorList>
    </citation>
    <scope>NUCLEOTIDE SEQUENCE</scope>
</reference>
<feature type="compositionally biased region" description="Basic residues" evidence="1">
    <location>
        <begin position="570"/>
        <end position="579"/>
    </location>
</feature>
<evidence type="ECO:0000313" key="4">
    <source>
        <dbReference type="Proteomes" id="UP001152797"/>
    </source>
</evidence>
<accession>A0A9P1CTV5</accession>
<organism evidence="2">
    <name type="scientific">Cladocopium goreaui</name>
    <dbReference type="NCBI Taxonomy" id="2562237"/>
    <lineage>
        <taxon>Eukaryota</taxon>
        <taxon>Sar</taxon>
        <taxon>Alveolata</taxon>
        <taxon>Dinophyceae</taxon>
        <taxon>Suessiales</taxon>
        <taxon>Symbiodiniaceae</taxon>
        <taxon>Cladocopium</taxon>
    </lineage>
</organism>
<feature type="compositionally biased region" description="Basic residues" evidence="1">
    <location>
        <begin position="593"/>
        <end position="603"/>
    </location>
</feature>
<keyword evidence="4" id="KW-1185">Reference proteome</keyword>
<feature type="compositionally biased region" description="Low complexity" evidence="1">
    <location>
        <begin position="580"/>
        <end position="591"/>
    </location>
</feature>
<name>A0A9P1CTV5_9DINO</name>
<gene>
    <name evidence="2" type="ORF">C1SCF055_LOCUS23723</name>
</gene>
<evidence type="ECO:0000256" key="1">
    <source>
        <dbReference type="SAM" id="MobiDB-lite"/>
    </source>
</evidence>
<reference evidence="3" key="2">
    <citation type="submission" date="2024-04" db="EMBL/GenBank/DDBJ databases">
        <authorList>
            <person name="Chen Y."/>
            <person name="Shah S."/>
            <person name="Dougan E. K."/>
            <person name="Thang M."/>
            <person name="Chan C."/>
        </authorList>
    </citation>
    <scope>NUCLEOTIDE SEQUENCE [LARGE SCALE GENOMIC DNA]</scope>
</reference>
<feature type="compositionally biased region" description="Basic and acidic residues" evidence="1">
    <location>
        <begin position="672"/>
        <end position="685"/>
    </location>
</feature>
<dbReference type="EMBL" id="CAMXCT030002324">
    <property type="protein sequence ID" value="CAL4784645.1"/>
    <property type="molecule type" value="Genomic_DNA"/>
</dbReference>
<evidence type="ECO:0000313" key="3">
    <source>
        <dbReference type="EMBL" id="CAL1150708.1"/>
    </source>
</evidence>
<proteinExistence type="predicted"/>
<sequence length="1347" mass="148748">MAASPIPSAASLSDGESASTVVLGDDPPVPVDDGLFWDINICPSDPIGWTSFGLLGPMFNSKNECKWRRLSVTQTVRMQQKVGYVFIQGLSGGFFKHDVEDQVQFEGNVTVYRLVHKGTGHSILIRSMPKGSFVGSVFLTLEHNDTLYIKVHSNINPEKILFLHKLYHCKSMTRRDLTYMVPCREAQSRGVAQGFVVHEAFFDGPACSGALGIAQPRLSSIHQVSSDLGRFVSTMNNPDAQEQQVVTWCQRLGGMVMTPGLAVELATQIAAGPWTNAQRDRLNQAVNSVLVRNGQNTRRGLQACGNFKAYLSAGDLSALESSETSYLAKVDVITSRMLRIGLHCPAETCLGAIVSMVHHQSSDDELKTMLEDYKKALKNKKKVAPKPAVHLLQYPVDPHDLPKELLASGWDQADPAARVNVGPDDLRPLGPLRHHNKRLAKNRVPDLAMASGSGAAGGVQGMLMNMMMQQQQMFMQCMTGQGQAAELPGLHLFKPKTCGQKKQLALTDQTQPAVPKATVQQVATPQQRTVLQLPAVTSEPMNDRPVVSAQEQAQMVADATQNRKVDKGPKPKSKAKATAKAKGSTKSAPKAKAPPKPKAKGKAKAAPVPPVAVMSRGRSCTQTGAANADSELDAPSPAGMTASSESYRFIFVTKTRVHATRGLARQGLMGEPADKKDPRRTVKRERSLALPKDTPLGPLWGEVELFKLVVEKFYAFPYSMQNGVMLPLGETRVMWHGRLAVILGDEVALKNCLSFKGFLIPHTESNTALMVPHTADSIREAMHLLRTQHSVLNKSKFEALEKNLGLLYQPEGNDELHQFVTACVWPKKIQAASMTGYRLFEKRTANSGELKASASELLSVYGVVRLAVVSKFPDLSLLPPQPSFAVRSFLAACQVLDLLRRSMSEEISSYELKSAVQTHQQLRLAAHGGENYQPKMHYGGHLFQHVENHPKLLSCFCHERKHKQVKRFANAQTNHSQGTSYEKSLLEEVVLLQSTALKEDQTKQSFALVSPKSASLALTEHVKLFLGLKASEPLDVSASHDVVLKPTELCSVNDAVLVKTTCGQESVGMVWFHIEARGTLYTIWAPWLPVQGSPNTFKAMTILFPGQRRKRCCFSWRLVSSMNDQLKRGRFLRSWLAAAHEPQRHLFEASQDILTQRLRRAANRVAGSSVTQKGTLVALLPHIRFLQRMWLRKALWQEQRQAERVQVEFPGKLCDAAAPKEGFRQLRAMALFVTERLKEVGIHFPQEVLARKDPVWKKGHWISQRVDGVIRNGLITGSKGSQYEVQWSDGTVTTLPETKLKTPHLWRSGEAVEVFDLSGGIYRKALVAQNFDKTAKIKDVDAMVGRG</sequence>
<dbReference type="EMBL" id="CAMXCT010002324">
    <property type="protein sequence ID" value="CAI3997333.1"/>
    <property type="molecule type" value="Genomic_DNA"/>
</dbReference>
<dbReference type="EMBL" id="CAMXCT020002324">
    <property type="protein sequence ID" value="CAL1150708.1"/>
    <property type="molecule type" value="Genomic_DNA"/>
</dbReference>